<proteinExistence type="predicted"/>
<gene>
    <name evidence="2" type="ORF">FVW20_00615</name>
</gene>
<protein>
    <submittedName>
        <fullName evidence="2">Uncharacterized protein</fullName>
    </submittedName>
</protein>
<name>A0ABS0IZF0_9BACT</name>
<dbReference type="EMBL" id="VRYY01000011">
    <property type="protein sequence ID" value="MBG3875565.1"/>
    <property type="molecule type" value="Genomic_DNA"/>
</dbReference>
<feature type="region of interest" description="Disordered" evidence="1">
    <location>
        <begin position="69"/>
        <end position="91"/>
    </location>
</feature>
<accession>A0ABS0IZF0</accession>
<reference evidence="2 3" key="1">
    <citation type="submission" date="2019-08" db="EMBL/GenBank/DDBJ databases">
        <authorList>
            <person name="Luo N."/>
        </authorList>
    </citation>
    <scope>NUCLEOTIDE SEQUENCE [LARGE SCALE GENOMIC DNA]</scope>
    <source>
        <strain evidence="2 3">NCIMB 9442</strain>
    </source>
</reference>
<dbReference type="Proteomes" id="UP001194469">
    <property type="component" value="Unassembled WGS sequence"/>
</dbReference>
<organism evidence="2 3">
    <name type="scientific">Nitratidesulfovibrio oxamicus</name>
    <dbReference type="NCBI Taxonomy" id="32016"/>
    <lineage>
        <taxon>Bacteria</taxon>
        <taxon>Pseudomonadati</taxon>
        <taxon>Thermodesulfobacteriota</taxon>
        <taxon>Desulfovibrionia</taxon>
        <taxon>Desulfovibrionales</taxon>
        <taxon>Desulfovibrionaceae</taxon>
        <taxon>Nitratidesulfovibrio</taxon>
    </lineage>
</organism>
<keyword evidence="3" id="KW-1185">Reference proteome</keyword>
<dbReference type="RefSeq" id="WP_196607849.1">
    <property type="nucleotide sequence ID" value="NZ_VRYY01000011.1"/>
</dbReference>
<evidence type="ECO:0000256" key="1">
    <source>
        <dbReference type="SAM" id="MobiDB-lite"/>
    </source>
</evidence>
<sequence length="91" mass="10061">MSRRLHPSVVIAEEAHLLLQRAEAFAARRDLHQADKANLWPVLNGLREIRDRHRAQLGQLYDMDAPTATATTDATPTLGNAAGQGDHHADF</sequence>
<comment type="caution">
    <text evidence="2">The sequence shown here is derived from an EMBL/GenBank/DDBJ whole genome shotgun (WGS) entry which is preliminary data.</text>
</comment>
<evidence type="ECO:0000313" key="2">
    <source>
        <dbReference type="EMBL" id="MBG3875565.1"/>
    </source>
</evidence>
<evidence type="ECO:0000313" key="3">
    <source>
        <dbReference type="Proteomes" id="UP001194469"/>
    </source>
</evidence>